<dbReference type="GeneID" id="64218886"/>
<proteinExistence type="predicted"/>
<accession>A0A2L1U065</accession>
<protein>
    <submittedName>
        <fullName evidence="1">Uncharacterized protein</fullName>
    </submittedName>
</protein>
<dbReference type="Proteomes" id="UP000239833">
    <property type="component" value="Chromosome"/>
</dbReference>
<name>A0A2L1U065_9BACL</name>
<reference evidence="2" key="1">
    <citation type="submission" date="2017-02" db="EMBL/GenBank/DDBJ databases">
        <title>Delineation of Paenibacillus larvae strains originating from foulbrood outbreaks.</title>
        <authorList>
            <person name="Beims H."/>
            <person name="Bunk B."/>
            <person name="Sproeer C."/>
            <person name="Mohr K.I."/>
            <person name="Pradella S."/>
            <person name="Guenther G."/>
            <person name="Rohde M."/>
            <person name="von der Ohe W."/>
            <person name="Steinert M."/>
        </authorList>
    </citation>
    <scope>NUCLEOTIDE SEQUENCE [LARGE SCALE GENOMIC DNA]</scope>
    <source>
        <strain evidence="2">Eric_III</strain>
    </source>
</reference>
<evidence type="ECO:0000313" key="1">
    <source>
        <dbReference type="EMBL" id="AVF26330.1"/>
    </source>
</evidence>
<gene>
    <name evidence="1" type="ORF">ERICIII_02169</name>
</gene>
<evidence type="ECO:0000313" key="2">
    <source>
        <dbReference type="Proteomes" id="UP000239833"/>
    </source>
</evidence>
<organism evidence="1 2">
    <name type="scientific">Paenibacillus larvae subsp. larvae</name>
    <dbReference type="NCBI Taxonomy" id="147375"/>
    <lineage>
        <taxon>Bacteria</taxon>
        <taxon>Bacillati</taxon>
        <taxon>Bacillota</taxon>
        <taxon>Bacilli</taxon>
        <taxon>Bacillales</taxon>
        <taxon>Paenibacillaceae</taxon>
        <taxon>Paenibacillus</taxon>
    </lineage>
</organism>
<sequence length="192" mass="22282">MPRSKQLNNLALKAKFGCKASLWEFRSVFIDKIHEMSNKNWYRIRSEERFEESCFSRIDYVVRTFSPEKGDVYKLVMWNLRELLKQHRKRFSAKPKVLYMSNTVGESGAELGTQIIDDSASAIIDEKLMVNEKIALLAKGDPRKEMILKLWACGINETKHIARVLAKNCGGNISSHRIYTHRFRARCRKALA</sequence>
<dbReference type="RefSeq" id="WP_077995175.1">
    <property type="nucleotide sequence ID" value="NZ_CP019655.1"/>
</dbReference>
<dbReference type="AlphaFoldDB" id="A0A2L1U065"/>
<dbReference type="EMBL" id="CP019655">
    <property type="protein sequence ID" value="AVF26330.1"/>
    <property type="molecule type" value="Genomic_DNA"/>
</dbReference>